<keyword evidence="2" id="KW-1133">Transmembrane helix</keyword>
<feature type="region of interest" description="Disordered" evidence="1">
    <location>
        <begin position="54"/>
        <end position="76"/>
    </location>
</feature>
<keyword evidence="2" id="KW-0812">Transmembrane</keyword>
<dbReference type="Proteomes" id="UP000243250">
    <property type="component" value="Unassembled WGS sequence"/>
</dbReference>
<keyword evidence="2" id="KW-0472">Membrane</keyword>
<reference evidence="4" key="1">
    <citation type="submission" date="2016-10" db="EMBL/GenBank/DDBJ databases">
        <authorList>
            <person name="Varghese N."/>
            <person name="Submissions S."/>
        </authorList>
    </citation>
    <scope>NUCLEOTIDE SEQUENCE [LARGE SCALE GENOMIC DNA]</scope>
    <source>
        <strain evidence="4">CGMCC 1.8711</strain>
    </source>
</reference>
<evidence type="ECO:0000313" key="3">
    <source>
        <dbReference type="EMBL" id="SFR43775.1"/>
    </source>
</evidence>
<evidence type="ECO:0000256" key="2">
    <source>
        <dbReference type="SAM" id="Phobius"/>
    </source>
</evidence>
<name>A0A1I6GNH7_9EURY</name>
<evidence type="ECO:0000313" key="4">
    <source>
        <dbReference type="Proteomes" id="UP000243250"/>
    </source>
</evidence>
<organism evidence="3 4">
    <name type="scientific">Halogeometricum limi</name>
    <dbReference type="NCBI Taxonomy" id="555875"/>
    <lineage>
        <taxon>Archaea</taxon>
        <taxon>Methanobacteriati</taxon>
        <taxon>Methanobacteriota</taxon>
        <taxon>Stenosarchaea group</taxon>
        <taxon>Halobacteria</taxon>
        <taxon>Halobacteriales</taxon>
        <taxon>Haloferacaceae</taxon>
        <taxon>Halogeometricum</taxon>
    </lineage>
</organism>
<dbReference type="STRING" id="555875.SAMN04488124_1319"/>
<dbReference type="RefSeq" id="WP_089878182.1">
    <property type="nucleotide sequence ID" value="NZ_FOYS01000002.1"/>
</dbReference>
<accession>A0A1I6GNH7</accession>
<protein>
    <submittedName>
        <fullName evidence="3">Uncharacterized protein</fullName>
    </submittedName>
</protein>
<dbReference type="OrthoDB" id="230484at2157"/>
<keyword evidence="4" id="KW-1185">Reference proteome</keyword>
<proteinExistence type="predicted"/>
<feature type="compositionally biased region" description="Basic and acidic residues" evidence="1">
    <location>
        <begin position="54"/>
        <end position="65"/>
    </location>
</feature>
<sequence>MPAVLQTVVAELLDGLVNAYGPFVIPVLLFAVGAVGYLFLVAVGRAGLTAEASRAETRREFERQSGESGDDADERS</sequence>
<gene>
    <name evidence="3" type="ORF">SAMN04488124_1319</name>
</gene>
<evidence type="ECO:0000256" key="1">
    <source>
        <dbReference type="SAM" id="MobiDB-lite"/>
    </source>
</evidence>
<feature type="transmembrane region" description="Helical" evidence="2">
    <location>
        <begin position="20"/>
        <end position="44"/>
    </location>
</feature>
<dbReference type="AlphaFoldDB" id="A0A1I6GNH7"/>
<dbReference type="EMBL" id="FOYS01000002">
    <property type="protein sequence ID" value="SFR43775.1"/>
    <property type="molecule type" value="Genomic_DNA"/>
</dbReference>